<evidence type="ECO:0000259" key="2">
    <source>
        <dbReference type="Pfam" id="PF07786"/>
    </source>
</evidence>
<dbReference type="EMBL" id="SMBU01000046">
    <property type="protein sequence ID" value="TCU86321.1"/>
    <property type="molecule type" value="Genomic_DNA"/>
</dbReference>
<evidence type="ECO:0000313" key="3">
    <source>
        <dbReference type="EMBL" id="TCU86321.1"/>
    </source>
</evidence>
<dbReference type="PANTHER" id="PTHR31061">
    <property type="entry name" value="LD22376P"/>
    <property type="match status" value="1"/>
</dbReference>
<proteinExistence type="predicted"/>
<evidence type="ECO:0000313" key="4">
    <source>
        <dbReference type="Proteomes" id="UP000295110"/>
    </source>
</evidence>
<keyword evidence="1" id="KW-0812">Transmembrane</keyword>
<protein>
    <submittedName>
        <fullName evidence="3">Putative acyltransferase</fullName>
    </submittedName>
</protein>
<feature type="transmembrane region" description="Helical" evidence="1">
    <location>
        <begin position="143"/>
        <end position="162"/>
    </location>
</feature>
<keyword evidence="4" id="KW-1185">Reference proteome</keyword>
<feature type="domain" description="Heparan-alpha-glucosaminide N-acetyltransferase catalytic" evidence="2">
    <location>
        <begin position="8"/>
        <end position="155"/>
    </location>
</feature>
<dbReference type="OrthoDB" id="9788724at2"/>
<reference evidence="3 4" key="1">
    <citation type="submission" date="2019-03" db="EMBL/GenBank/DDBJ databases">
        <title>Genomic Encyclopedia of Type Strains, Phase IV (KMG-IV): sequencing the most valuable type-strain genomes for metagenomic binning, comparative biology and taxonomic classification.</title>
        <authorList>
            <person name="Goeker M."/>
        </authorList>
    </citation>
    <scope>NUCLEOTIDE SEQUENCE [LARGE SCALE GENOMIC DNA]</scope>
    <source>
        <strain evidence="3 4">DSM 654</strain>
    </source>
</reference>
<dbReference type="Pfam" id="PF07786">
    <property type="entry name" value="HGSNAT_cat"/>
    <property type="match status" value="1"/>
</dbReference>
<keyword evidence="1" id="KW-1133">Transmembrane helix</keyword>
<feature type="transmembrane region" description="Helical" evidence="1">
    <location>
        <begin position="90"/>
        <end position="107"/>
    </location>
</feature>
<accession>A0A4R3UBS2</accession>
<feature type="transmembrane region" description="Helical" evidence="1">
    <location>
        <begin position="254"/>
        <end position="273"/>
    </location>
</feature>
<organism evidence="3 4">
    <name type="scientific">Roseateles saccharophilus</name>
    <name type="common">Pseudomonas saccharophila</name>
    <dbReference type="NCBI Taxonomy" id="304"/>
    <lineage>
        <taxon>Bacteria</taxon>
        <taxon>Pseudomonadati</taxon>
        <taxon>Pseudomonadota</taxon>
        <taxon>Betaproteobacteria</taxon>
        <taxon>Burkholderiales</taxon>
        <taxon>Sphaerotilaceae</taxon>
        <taxon>Roseateles</taxon>
    </lineage>
</organism>
<feature type="transmembrane region" description="Helical" evidence="1">
    <location>
        <begin position="224"/>
        <end position="242"/>
    </location>
</feature>
<name>A0A4R3UBS2_ROSSA</name>
<feature type="transmembrane region" description="Helical" evidence="1">
    <location>
        <begin position="119"/>
        <end position="136"/>
    </location>
</feature>
<sequence length="361" mass="38892">MSGPASRRIASVDVLRGLTVAAMLLVNNPGDWGHVYWPLEHAAWHGCTPTDLIFPFFLFIVGVSAALALGPRVDAGAVPGPLRAAVVQRGLRIIGLGLLLHALAWWLMHRPEFRVPGVLQRIGICFIVVGLAALRLRVRGQWLLLLALLAGYGALLQSGPTLDKLGSLNQRLDTVVLGRFAYQWDAATGIAFDPEGLLSTLGALATAVLGLLCGGLLRRGQVRGLLLTGVAAAAVGWWWSGWLPFNKQLWTPSFVLWTGGMAAVALAAAHAWIDGRGHRHFPFAIGRAFGLNAIGAYAGAWMCTVFLEGFGWMGPLYRTVFGPLGPLIGPDGQSLAFAVAFVAVWAVIVWLLDRRGWYWKI</sequence>
<feature type="transmembrane region" description="Helical" evidence="1">
    <location>
        <begin position="294"/>
        <end position="314"/>
    </location>
</feature>
<dbReference type="AlphaFoldDB" id="A0A4R3UBS2"/>
<keyword evidence="3" id="KW-0808">Transferase</keyword>
<dbReference type="Proteomes" id="UP000295110">
    <property type="component" value="Unassembled WGS sequence"/>
</dbReference>
<keyword evidence="3" id="KW-0012">Acyltransferase</keyword>
<dbReference type="InterPro" id="IPR012429">
    <property type="entry name" value="HGSNAT_cat"/>
</dbReference>
<feature type="transmembrane region" description="Helical" evidence="1">
    <location>
        <begin position="197"/>
        <end position="217"/>
    </location>
</feature>
<gene>
    <name evidence="3" type="ORF">EV671_104611</name>
</gene>
<evidence type="ECO:0000256" key="1">
    <source>
        <dbReference type="SAM" id="Phobius"/>
    </source>
</evidence>
<dbReference type="GO" id="GO:0016746">
    <property type="term" value="F:acyltransferase activity"/>
    <property type="evidence" value="ECO:0007669"/>
    <property type="project" value="UniProtKB-KW"/>
</dbReference>
<feature type="transmembrane region" description="Helical" evidence="1">
    <location>
        <begin position="52"/>
        <end position="69"/>
    </location>
</feature>
<dbReference type="RefSeq" id="WP_132576353.1">
    <property type="nucleotide sequence ID" value="NZ_CBCSGL010000064.1"/>
</dbReference>
<keyword evidence="1" id="KW-0472">Membrane</keyword>
<dbReference type="PANTHER" id="PTHR31061:SF24">
    <property type="entry name" value="LD22376P"/>
    <property type="match status" value="1"/>
</dbReference>
<comment type="caution">
    <text evidence="3">The sequence shown here is derived from an EMBL/GenBank/DDBJ whole genome shotgun (WGS) entry which is preliminary data.</text>
</comment>
<feature type="transmembrane region" description="Helical" evidence="1">
    <location>
        <begin position="334"/>
        <end position="352"/>
    </location>
</feature>